<sequence length="110" mass="12052">MKTISFIALVAYLAYEASALPVAKSDKPVRTDNGVTKHVFKKAEAETPAPPIYGYGREKRDETPAPLLYGYGQEKRAEAVAPAPLIYGYGREKREESATPGPLIYGYGKE</sequence>
<feature type="chain" id="PRO_5010531923" evidence="1">
    <location>
        <begin position="20"/>
        <end position="110"/>
    </location>
</feature>
<feature type="signal peptide" evidence="1">
    <location>
        <begin position="1"/>
        <end position="19"/>
    </location>
</feature>
<keyword evidence="1" id="KW-0732">Signal</keyword>
<dbReference type="KEGG" id="ssl:SS1G_10129"/>
<protein>
    <submittedName>
        <fullName evidence="2">Uncharacterized protein</fullName>
    </submittedName>
</protein>
<gene>
    <name evidence="2" type="ORF">sscle_16g107890</name>
</gene>
<evidence type="ECO:0000313" key="3">
    <source>
        <dbReference type="Proteomes" id="UP000177798"/>
    </source>
</evidence>
<organism evidence="2 3">
    <name type="scientific">Sclerotinia sclerotiorum (strain ATCC 18683 / 1980 / Ss-1)</name>
    <name type="common">White mold</name>
    <name type="synonym">Whetzelinia sclerotiorum</name>
    <dbReference type="NCBI Taxonomy" id="665079"/>
    <lineage>
        <taxon>Eukaryota</taxon>
        <taxon>Fungi</taxon>
        <taxon>Dikarya</taxon>
        <taxon>Ascomycota</taxon>
        <taxon>Pezizomycotina</taxon>
        <taxon>Leotiomycetes</taxon>
        <taxon>Helotiales</taxon>
        <taxon>Sclerotiniaceae</taxon>
        <taxon>Sclerotinia</taxon>
    </lineage>
</organism>
<evidence type="ECO:0000256" key="1">
    <source>
        <dbReference type="SAM" id="SignalP"/>
    </source>
</evidence>
<dbReference type="AlphaFoldDB" id="A0A1D9QMC1"/>
<dbReference type="VEuPathDB" id="FungiDB:sscle_16g107890"/>
<name>A0A1D9QMC1_SCLS1</name>
<reference evidence="3" key="1">
    <citation type="journal article" date="2017" name="Genome Biol. Evol.">
        <title>The complete genome sequence of the phytopathogenic fungus Sclerotinia sclerotiorum reveals insights into the genome architecture of broad host range pathogens.</title>
        <authorList>
            <person name="Derbyshire M."/>
            <person name="Denton-Giles M."/>
            <person name="Hegedus D."/>
            <person name="Seifbarghy S."/>
            <person name="Rollins J."/>
            <person name="van Kan J."/>
            <person name="Seidl M.F."/>
            <person name="Faino L."/>
            <person name="Mbengue M."/>
            <person name="Navaud O."/>
            <person name="Raffaele S."/>
            <person name="Hammond-Kosack K."/>
            <person name="Heard S."/>
            <person name="Oliver R."/>
        </authorList>
    </citation>
    <scope>NUCLEOTIDE SEQUENCE [LARGE SCALE GENOMIC DNA]</scope>
    <source>
        <strain evidence="3">ATCC 18683 / 1980 / Ss-1</strain>
    </source>
</reference>
<dbReference type="Proteomes" id="UP000177798">
    <property type="component" value="Chromosome 16"/>
</dbReference>
<dbReference type="RefSeq" id="XP_001588582.1">
    <property type="nucleotide sequence ID" value="XM_001588532.1"/>
</dbReference>
<proteinExistence type="predicted"/>
<dbReference type="EMBL" id="CP017829">
    <property type="protein sequence ID" value="APA16019.1"/>
    <property type="molecule type" value="Genomic_DNA"/>
</dbReference>
<dbReference type="OrthoDB" id="3520205at2759"/>
<evidence type="ECO:0000313" key="2">
    <source>
        <dbReference type="EMBL" id="APA16019.1"/>
    </source>
</evidence>
<accession>A0A1D9QMC1</accession>